<dbReference type="PANTHER" id="PTHR34216">
    <property type="match status" value="1"/>
</dbReference>
<comment type="subcellular location">
    <subcellularLocation>
        <location evidence="1">Secreted</location>
    </subcellularLocation>
</comment>
<dbReference type="CDD" id="cd10918">
    <property type="entry name" value="CE4_NodB_like_5s_6s"/>
    <property type="match status" value="1"/>
</dbReference>
<evidence type="ECO:0000313" key="4">
    <source>
        <dbReference type="EMBL" id="QYC44232.1"/>
    </source>
</evidence>
<dbReference type="InterPro" id="IPR011330">
    <property type="entry name" value="Glyco_hydro/deAcase_b/a-brl"/>
</dbReference>
<dbReference type="InterPro" id="IPR051398">
    <property type="entry name" value="Polysacch_Deacetylase"/>
</dbReference>
<dbReference type="InterPro" id="IPR002509">
    <property type="entry name" value="NODB_dom"/>
</dbReference>
<dbReference type="Pfam" id="PF01522">
    <property type="entry name" value="Polysacc_deac_1"/>
    <property type="match status" value="1"/>
</dbReference>
<proteinExistence type="predicted"/>
<feature type="domain" description="NodB homology" evidence="3">
    <location>
        <begin position="74"/>
        <end position="253"/>
    </location>
</feature>
<keyword evidence="2" id="KW-0732">Signal</keyword>
<reference evidence="4 5" key="1">
    <citation type="journal article" date="2021" name="ACS Chem. Biol.">
        <title>Genomic-Led Discovery of a Novel Glycopeptide Antibiotic by Nonomuraea coxensis DSM 45129.</title>
        <authorList>
            <person name="Yushchuk O."/>
            <person name="Vior N.M."/>
            <person name="Andreo-Vidal A."/>
            <person name="Berini F."/>
            <person name="Ruckert C."/>
            <person name="Busche T."/>
            <person name="Binda E."/>
            <person name="Kalinowski J."/>
            <person name="Truman A.W."/>
            <person name="Marinelli F."/>
        </authorList>
    </citation>
    <scope>NUCLEOTIDE SEQUENCE [LARGE SCALE GENOMIC DNA]</scope>
    <source>
        <strain evidence="4 5">DSM 45129</strain>
    </source>
</reference>
<dbReference type="Proteomes" id="UP000824681">
    <property type="component" value="Chromosome"/>
</dbReference>
<evidence type="ECO:0000256" key="1">
    <source>
        <dbReference type="ARBA" id="ARBA00004613"/>
    </source>
</evidence>
<dbReference type="PANTHER" id="PTHR34216:SF3">
    <property type="entry name" value="POLY-BETA-1,6-N-ACETYL-D-GLUCOSAMINE N-DEACETYLASE"/>
    <property type="match status" value="1"/>
</dbReference>
<evidence type="ECO:0000259" key="3">
    <source>
        <dbReference type="PROSITE" id="PS51677"/>
    </source>
</evidence>
<dbReference type="EMBL" id="CP068985">
    <property type="protein sequence ID" value="QYC44232.1"/>
    <property type="molecule type" value="Genomic_DNA"/>
</dbReference>
<dbReference type="SUPFAM" id="SSF88713">
    <property type="entry name" value="Glycoside hydrolase/deacetylase"/>
    <property type="match status" value="1"/>
</dbReference>
<name>A0ABX8UC47_9ACTN</name>
<dbReference type="Gene3D" id="3.20.20.370">
    <property type="entry name" value="Glycoside hydrolase/deacetylase"/>
    <property type="match status" value="1"/>
</dbReference>
<sequence length="253" mass="27249">MGVLMTAVHAGPALGSAPGWPLVLYFHHVNAHVDHYTALNPDDFRRGLEIVLDGVGPALDPAAVGPGFEPPGHPSVLVTFDDGYRDNLDLAAPLLAEFGVKALLFCVTGKLDAAGRLSAAERAALPPREAYLTWEEAREFAGHGHVLSAHTVHHPHLPDLPPEEAAEEVAGSLRAIGERTGRAPRTFAYPYGLIPSGPSPVPDGVLAFGTVKSAPGPWTRRPRHIRRTYLPVGEVASWTRLALGWRQQWYGSR</sequence>
<gene>
    <name evidence="4" type="ORF">Nocox_33310</name>
</gene>
<evidence type="ECO:0000313" key="5">
    <source>
        <dbReference type="Proteomes" id="UP000824681"/>
    </source>
</evidence>
<dbReference type="PROSITE" id="PS51677">
    <property type="entry name" value="NODB"/>
    <property type="match status" value="1"/>
</dbReference>
<accession>A0ABX8UC47</accession>
<protein>
    <submittedName>
        <fullName evidence="4">Polysaccharide deacetylase</fullName>
    </submittedName>
</protein>
<organism evidence="4 5">
    <name type="scientific">Nonomuraea coxensis DSM 45129</name>
    <dbReference type="NCBI Taxonomy" id="1122611"/>
    <lineage>
        <taxon>Bacteria</taxon>
        <taxon>Bacillati</taxon>
        <taxon>Actinomycetota</taxon>
        <taxon>Actinomycetes</taxon>
        <taxon>Streptosporangiales</taxon>
        <taxon>Streptosporangiaceae</taxon>
        <taxon>Nonomuraea</taxon>
    </lineage>
</organism>
<evidence type="ECO:0000256" key="2">
    <source>
        <dbReference type="ARBA" id="ARBA00022729"/>
    </source>
</evidence>
<keyword evidence="5" id="KW-1185">Reference proteome</keyword>